<evidence type="ECO:0000313" key="7">
    <source>
        <dbReference type="Proteomes" id="UP000244081"/>
    </source>
</evidence>
<dbReference type="InterPro" id="IPR051321">
    <property type="entry name" value="PHA/PHB_synthase"/>
</dbReference>
<evidence type="ECO:0000259" key="4">
    <source>
        <dbReference type="Pfam" id="PF07167"/>
    </source>
</evidence>
<dbReference type="RefSeq" id="WP_428977121.1">
    <property type="nucleotide sequence ID" value="NZ_QAYG01000008.1"/>
</dbReference>
<feature type="compositionally biased region" description="Basic and acidic residues" evidence="3">
    <location>
        <begin position="37"/>
        <end position="49"/>
    </location>
</feature>
<proteinExistence type="predicted"/>
<organism evidence="6 7">
    <name type="scientific">Breoghania corrubedonensis</name>
    <dbReference type="NCBI Taxonomy" id="665038"/>
    <lineage>
        <taxon>Bacteria</taxon>
        <taxon>Pseudomonadati</taxon>
        <taxon>Pseudomonadota</taxon>
        <taxon>Alphaproteobacteria</taxon>
        <taxon>Hyphomicrobiales</taxon>
        <taxon>Stappiaceae</taxon>
        <taxon>Breoghania</taxon>
    </lineage>
</organism>
<dbReference type="SUPFAM" id="SSF53474">
    <property type="entry name" value="alpha/beta-Hydrolases"/>
    <property type="match status" value="1"/>
</dbReference>
<dbReference type="Pfam" id="PF12551">
    <property type="entry name" value="PHBC_N"/>
    <property type="match status" value="1"/>
</dbReference>
<evidence type="ECO:0000256" key="2">
    <source>
        <dbReference type="ARBA" id="ARBA00023315"/>
    </source>
</evidence>
<dbReference type="PANTHER" id="PTHR36837">
    <property type="entry name" value="POLY(3-HYDROXYALKANOATE) POLYMERASE SUBUNIT PHAC"/>
    <property type="match status" value="1"/>
</dbReference>
<protein>
    <submittedName>
        <fullName evidence="6">Polyhydroxyalkanoate synthase</fullName>
    </submittedName>
</protein>
<dbReference type="EMBL" id="QAYG01000008">
    <property type="protein sequence ID" value="PTW59156.1"/>
    <property type="molecule type" value="Genomic_DNA"/>
</dbReference>
<accession>A0A2T5V600</accession>
<keyword evidence="7" id="KW-1185">Reference proteome</keyword>
<evidence type="ECO:0000259" key="5">
    <source>
        <dbReference type="Pfam" id="PF12551"/>
    </source>
</evidence>
<dbReference type="AlphaFoldDB" id="A0A2T5V600"/>
<dbReference type="PANTHER" id="PTHR36837:SF5">
    <property type="entry name" value="POLY-3-HYDROXYBUTYRATE SYNTHASE"/>
    <property type="match status" value="1"/>
</dbReference>
<dbReference type="Pfam" id="PF07167">
    <property type="entry name" value="PhaC_N"/>
    <property type="match status" value="1"/>
</dbReference>
<evidence type="ECO:0000256" key="1">
    <source>
        <dbReference type="ARBA" id="ARBA00022679"/>
    </source>
</evidence>
<feature type="domain" description="Poly-beta-hydroxybutyrate polymerase N-terminal" evidence="4">
    <location>
        <begin position="135"/>
        <end position="304"/>
    </location>
</feature>
<keyword evidence="2" id="KW-0012">Acyltransferase</keyword>
<dbReference type="GO" id="GO:0016746">
    <property type="term" value="F:acyltransferase activity"/>
    <property type="evidence" value="ECO:0007669"/>
    <property type="project" value="UniProtKB-KW"/>
</dbReference>
<dbReference type="InterPro" id="IPR010941">
    <property type="entry name" value="PhaC_N"/>
</dbReference>
<sequence length="626" mass="69711">MKQSEKSPNEGSVTPLRAVGAASKTVGKPSRDPVSQVRREPAAVPEGDRDSYAARAFSELVDRATRSGLARLTGGISPSSLALAYADWLAHLAISPGHQMRLAGKAWRKGARLARYAGHCASGEAAQRCIEPLPQDHRFDHPGWNTFPFNLMYQGFLLNQQFWYNVTTGVRGVSDHHERVVEFMTRQMLDVFSPSNNPFTNPEVLERTRLEVGMNLARGFANFVEDLERTLGDKPPAGTEDFVVGGNLAATPGKVVYRNRLIELIQYAPTTDKVQREPVLIVPAWIMKYYILDLSEHNSLVRYLVSQGHTVFMVSWRNPGPEDRSLSLDDYRRMGVMDALDAVGAIVPGEKIHAVGYCLGGTLLSIAAAAMGRFGDDRLASVSLFAAQIDFTEAGELTLFIDESQVSYLEDMMWEQGLLDTKQMAGAFQLLRSNDLIWSRNVRDYLLGERTPMFDLMAWNADATRMPYQMHSEYLRQLFLNNDFAEARYHVEGQPVAPEEIRVPIFAVGTESDHVAPWRSVHKITHLADSAVTFVLANGGHNAGIVSEPGHQHRHYRIYGQDGHNGFHDPDGWLEIAEKREGSWWIAWSDWLKSHSSGEAEPPAMGAKEAGYAPLMDAPGSYVLMK</sequence>
<dbReference type="GO" id="GO:0042619">
    <property type="term" value="P:poly-hydroxybutyrate biosynthetic process"/>
    <property type="evidence" value="ECO:0007669"/>
    <property type="project" value="InterPro"/>
</dbReference>
<keyword evidence="1" id="KW-0808">Transferase</keyword>
<evidence type="ECO:0000256" key="3">
    <source>
        <dbReference type="SAM" id="MobiDB-lite"/>
    </source>
</evidence>
<evidence type="ECO:0000313" key="6">
    <source>
        <dbReference type="EMBL" id="PTW59156.1"/>
    </source>
</evidence>
<dbReference type="InterPro" id="IPR022211">
    <property type="entry name" value="PHBC_N"/>
</dbReference>
<gene>
    <name evidence="6" type="ORF">C8N35_108193</name>
</gene>
<reference evidence="6 7" key="1">
    <citation type="submission" date="2018-04" db="EMBL/GenBank/DDBJ databases">
        <title>Genomic Encyclopedia of Archaeal and Bacterial Type Strains, Phase II (KMG-II): from individual species to whole genera.</title>
        <authorList>
            <person name="Goeker M."/>
        </authorList>
    </citation>
    <scope>NUCLEOTIDE SEQUENCE [LARGE SCALE GENOMIC DNA]</scope>
    <source>
        <strain evidence="6 7">DSM 23382</strain>
    </source>
</reference>
<feature type="region of interest" description="Disordered" evidence="3">
    <location>
        <begin position="1"/>
        <end position="49"/>
    </location>
</feature>
<dbReference type="Gene3D" id="3.40.50.1820">
    <property type="entry name" value="alpha/beta hydrolase"/>
    <property type="match status" value="1"/>
</dbReference>
<feature type="domain" description="Poly-beta-hydroxybutyrate polymerase N-terminal" evidence="5">
    <location>
        <begin position="59"/>
        <end position="97"/>
    </location>
</feature>
<dbReference type="InterPro" id="IPR029058">
    <property type="entry name" value="AB_hydrolase_fold"/>
</dbReference>
<comment type="caution">
    <text evidence="6">The sequence shown here is derived from an EMBL/GenBank/DDBJ whole genome shotgun (WGS) entry which is preliminary data.</text>
</comment>
<dbReference type="Proteomes" id="UP000244081">
    <property type="component" value="Unassembled WGS sequence"/>
</dbReference>
<name>A0A2T5V600_9HYPH</name>